<keyword evidence="5" id="KW-0762">Sugar transport</keyword>
<dbReference type="PRINTS" id="PR00164">
    <property type="entry name" value="ABC2TRNSPORT"/>
</dbReference>
<evidence type="ECO:0000256" key="4">
    <source>
        <dbReference type="ARBA" id="ARBA00022475"/>
    </source>
</evidence>
<dbReference type="Pfam" id="PF01061">
    <property type="entry name" value="ABC2_membrane"/>
    <property type="match status" value="1"/>
</dbReference>
<organism evidence="14 15">
    <name type="scientific">Gemmobacter nanjingensis</name>
    <dbReference type="NCBI Taxonomy" id="488454"/>
    <lineage>
        <taxon>Bacteria</taxon>
        <taxon>Pseudomonadati</taxon>
        <taxon>Pseudomonadota</taxon>
        <taxon>Alphaproteobacteria</taxon>
        <taxon>Rhodobacterales</taxon>
        <taxon>Paracoccaceae</taxon>
        <taxon>Gemmobacter</taxon>
    </lineage>
</organism>
<keyword evidence="10 11" id="KW-0472">Membrane</keyword>
<gene>
    <name evidence="14" type="primary">rkpT1</name>
    <name evidence="14" type="ORF">GCM10007291_41800</name>
</gene>
<evidence type="ECO:0000256" key="11">
    <source>
        <dbReference type="RuleBase" id="RU361157"/>
    </source>
</evidence>
<feature type="transmembrane region" description="Helical" evidence="11">
    <location>
        <begin position="88"/>
        <end position="108"/>
    </location>
</feature>
<sequence>MVPASQIVPSSGPSADPPSDWKKRTRRDLRATVRTIVALMLREMSTRYGRSPGGYLWAVMEPVGATMIMAIGFSLLVRHPALGTSFMLFFATGMMPFTLYNAVDGAVMRSLSYSRALLMYPSVRWIDAVLARFLLNLLTKLLIMVLVLAGILIVTETRSVLNFGPILAGILMTALLGLGTGLMNCVLEGLFPAWGMIWNIATRPLYLASGVILLYEDLPHFAQDILWWNPLLHIIGEIRTGFYPMYSASYVSIPYVTGVGLVLVALGFLLVRRHNVTILND</sequence>
<feature type="transmembrane region" description="Helical" evidence="11">
    <location>
        <begin position="54"/>
        <end position="76"/>
    </location>
</feature>
<evidence type="ECO:0000256" key="5">
    <source>
        <dbReference type="ARBA" id="ARBA00022597"/>
    </source>
</evidence>
<evidence type="ECO:0000313" key="15">
    <source>
        <dbReference type="Proteomes" id="UP000658305"/>
    </source>
</evidence>
<keyword evidence="15" id="KW-1185">Reference proteome</keyword>
<comment type="subcellular location">
    <subcellularLocation>
        <location evidence="11">Cell inner membrane</location>
        <topology evidence="11">Multi-pass membrane protein</topology>
    </subcellularLocation>
    <subcellularLocation>
        <location evidence="1">Cell membrane</location>
        <topology evidence="1">Multi-pass membrane protein</topology>
    </subcellularLocation>
</comment>
<feature type="transmembrane region" description="Helical" evidence="11">
    <location>
        <begin position="252"/>
        <end position="271"/>
    </location>
</feature>
<dbReference type="InterPro" id="IPR000412">
    <property type="entry name" value="ABC_2_transport"/>
</dbReference>
<comment type="similarity">
    <text evidence="2 11">Belongs to the ABC-2 integral membrane protein family.</text>
</comment>
<keyword evidence="4 11" id="KW-1003">Cell membrane</keyword>
<keyword evidence="6 11" id="KW-0812">Transmembrane</keyword>
<keyword evidence="3 11" id="KW-0813">Transport</keyword>
<evidence type="ECO:0000256" key="2">
    <source>
        <dbReference type="ARBA" id="ARBA00007783"/>
    </source>
</evidence>
<evidence type="ECO:0000256" key="3">
    <source>
        <dbReference type="ARBA" id="ARBA00022448"/>
    </source>
</evidence>
<proteinExistence type="inferred from homology"/>
<dbReference type="PROSITE" id="PS51012">
    <property type="entry name" value="ABC_TM2"/>
    <property type="match status" value="1"/>
</dbReference>
<keyword evidence="7" id="KW-0972">Capsule biogenesis/degradation</keyword>
<evidence type="ECO:0000256" key="6">
    <source>
        <dbReference type="ARBA" id="ARBA00022692"/>
    </source>
</evidence>
<feature type="compositionally biased region" description="Low complexity" evidence="12">
    <location>
        <begin position="9"/>
        <end position="18"/>
    </location>
</feature>
<name>A0ABQ3FSY4_9RHOB</name>
<evidence type="ECO:0000259" key="13">
    <source>
        <dbReference type="PROSITE" id="PS51012"/>
    </source>
</evidence>
<comment type="caution">
    <text evidence="14">The sequence shown here is derived from an EMBL/GenBank/DDBJ whole genome shotgun (WGS) entry which is preliminary data.</text>
</comment>
<evidence type="ECO:0000313" key="14">
    <source>
        <dbReference type="EMBL" id="GHC36030.1"/>
    </source>
</evidence>
<evidence type="ECO:0000256" key="8">
    <source>
        <dbReference type="ARBA" id="ARBA00022989"/>
    </source>
</evidence>
<dbReference type="RefSeq" id="WP_189382128.1">
    <property type="nucleotide sequence ID" value="NZ_BMYI01000019.1"/>
</dbReference>
<feature type="transmembrane region" description="Helical" evidence="11">
    <location>
        <begin position="129"/>
        <end position="154"/>
    </location>
</feature>
<evidence type="ECO:0000256" key="10">
    <source>
        <dbReference type="ARBA" id="ARBA00023136"/>
    </source>
</evidence>
<dbReference type="InterPro" id="IPR047817">
    <property type="entry name" value="ABC2_TM_bact-type"/>
</dbReference>
<feature type="domain" description="ABC transmembrane type-2" evidence="13">
    <location>
        <begin position="53"/>
        <end position="274"/>
    </location>
</feature>
<feature type="transmembrane region" description="Helical" evidence="11">
    <location>
        <begin position="166"/>
        <end position="187"/>
    </location>
</feature>
<reference evidence="15" key="1">
    <citation type="journal article" date="2019" name="Int. J. Syst. Evol. Microbiol.">
        <title>The Global Catalogue of Microorganisms (GCM) 10K type strain sequencing project: providing services to taxonomists for standard genome sequencing and annotation.</title>
        <authorList>
            <consortium name="The Broad Institute Genomics Platform"/>
            <consortium name="The Broad Institute Genome Sequencing Center for Infectious Disease"/>
            <person name="Wu L."/>
            <person name="Ma J."/>
        </authorList>
    </citation>
    <scope>NUCLEOTIDE SEQUENCE [LARGE SCALE GENOMIC DNA]</scope>
    <source>
        <strain evidence="15">KCTC 23298</strain>
    </source>
</reference>
<keyword evidence="9" id="KW-0625">Polysaccharide transport</keyword>
<accession>A0ABQ3FSY4</accession>
<evidence type="ECO:0000256" key="7">
    <source>
        <dbReference type="ARBA" id="ARBA00022903"/>
    </source>
</evidence>
<dbReference type="InterPro" id="IPR013525">
    <property type="entry name" value="ABC2_TM"/>
</dbReference>
<evidence type="ECO:0000256" key="9">
    <source>
        <dbReference type="ARBA" id="ARBA00023047"/>
    </source>
</evidence>
<dbReference type="PANTHER" id="PTHR30413:SF10">
    <property type="entry name" value="CAPSULE POLYSACCHARIDE EXPORT INNER-MEMBRANE PROTEIN CTRC"/>
    <property type="match status" value="1"/>
</dbReference>
<evidence type="ECO:0000256" key="1">
    <source>
        <dbReference type="ARBA" id="ARBA00004651"/>
    </source>
</evidence>
<keyword evidence="8 11" id="KW-1133">Transmembrane helix</keyword>
<protein>
    <recommendedName>
        <fullName evidence="11">Transport permease protein</fullName>
    </recommendedName>
</protein>
<evidence type="ECO:0000256" key="12">
    <source>
        <dbReference type="SAM" id="MobiDB-lite"/>
    </source>
</evidence>
<feature type="region of interest" description="Disordered" evidence="12">
    <location>
        <begin position="1"/>
        <end position="24"/>
    </location>
</feature>
<dbReference type="EMBL" id="BMYI01000019">
    <property type="protein sequence ID" value="GHC36030.1"/>
    <property type="molecule type" value="Genomic_DNA"/>
</dbReference>
<dbReference type="PANTHER" id="PTHR30413">
    <property type="entry name" value="INNER MEMBRANE TRANSPORT PERMEASE"/>
    <property type="match status" value="1"/>
</dbReference>
<feature type="transmembrane region" description="Helical" evidence="11">
    <location>
        <begin position="194"/>
        <end position="215"/>
    </location>
</feature>
<dbReference type="Proteomes" id="UP000658305">
    <property type="component" value="Unassembled WGS sequence"/>
</dbReference>